<gene>
    <name evidence="5" type="ORF">WG926_20195</name>
</gene>
<dbReference type="CDD" id="cd01949">
    <property type="entry name" value="GGDEF"/>
    <property type="match status" value="1"/>
</dbReference>
<dbReference type="Pfam" id="PF00563">
    <property type="entry name" value="EAL"/>
    <property type="match status" value="1"/>
</dbReference>
<feature type="domain" description="GGDEF" evidence="4">
    <location>
        <begin position="131"/>
        <end position="264"/>
    </location>
</feature>
<dbReference type="RefSeq" id="WP_345933517.1">
    <property type="nucleotide sequence ID" value="NZ_JBBKTV010000005.1"/>
</dbReference>
<dbReference type="EMBL" id="JBBKTW010000008">
    <property type="protein sequence ID" value="MEN2990646.1"/>
    <property type="molecule type" value="Genomic_DNA"/>
</dbReference>
<dbReference type="Pfam" id="PF00990">
    <property type="entry name" value="GGDEF"/>
    <property type="match status" value="1"/>
</dbReference>
<dbReference type="PANTHER" id="PTHR44757:SF2">
    <property type="entry name" value="BIOFILM ARCHITECTURE MAINTENANCE PROTEIN MBAA"/>
    <property type="match status" value="1"/>
</dbReference>
<protein>
    <submittedName>
        <fullName evidence="5">EAL domain-containing protein</fullName>
    </submittedName>
</protein>
<sequence>MQPISFLRRRLAGLRYRLATRDIGAIVLTMAVATYVAVTIDLYEDSLTADTRTATIELDEALSLGVLFSVLLLGFTLRQYRLQKREMARRIAAECQARELAYQDPLTGLANRRQFEEALTTAIASPPRAGGAHALLLLDLNGFKQINDVHGHGIGDEVLIILAARLLGAVREGDLVARLGGDEFAVLSQHLAGPEAATSLARRLMRVCDEPVTTGRVRHAVGTGIGIAVLPQDATDLTEALRRADIALYRAKAERRSAYRFFEADMDQQIRLREALERDLRAALDANRLHLRFRPSFDLRSGAITGFDAIPGWHHPVHGDLPPDRFVPIAEDTGLIHALGRWMLTEACEAARAWPGHVSLAVDIFPGQLRDTGLPAQVAAILNDSGLSPERLELDITESALVSDPQAAGALCAGLRRLGVRVALDNFGTGYSSLYHLRHIKLDRVKIDRSFIEQIGDSETSRIVSALAGLGDGLGMDVSAEGMAGGSDGRAALLRHGIHTASNGAALLDQAESLLLARRAAALNGTEPAPY</sequence>
<organism evidence="5 6">
    <name type="scientific">Tistrella arctica</name>
    <dbReference type="NCBI Taxonomy" id="3133430"/>
    <lineage>
        <taxon>Bacteria</taxon>
        <taxon>Pseudomonadati</taxon>
        <taxon>Pseudomonadota</taxon>
        <taxon>Alphaproteobacteria</taxon>
        <taxon>Geminicoccales</taxon>
        <taxon>Geminicoccaceae</taxon>
        <taxon>Tistrella</taxon>
    </lineage>
</organism>
<dbReference type="PROSITE" id="PS50883">
    <property type="entry name" value="EAL"/>
    <property type="match status" value="1"/>
</dbReference>
<accession>A0ABU9YPD0</accession>
<dbReference type="InterPro" id="IPR052155">
    <property type="entry name" value="Biofilm_reg_signaling"/>
</dbReference>
<dbReference type="InterPro" id="IPR001633">
    <property type="entry name" value="EAL_dom"/>
</dbReference>
<evidence type="ECO:0000256" key="2">
    <source>
        <dbReference type="SAM" id="Phobius"/>
    </source>
</evidence>
<feature type="transmembrane region" description="Helical" evidence="2">
    <location>
        <begin position="62"/>
        <end position="80"/>
    </location>
</feature>
<evidence type="ECO:0000259" key="4">
    <source>
        <dbReference type="PROSITE" id="PS50887"/>
    </source>
</evidence>
<dbReference type="Gene3D" id="3.30.70.270">
    <property type="match status" value="1"/>
</dbReference>
<dbReference type="InterPro" id="IPR000160">
    <property type="entry name" value="GGDEF_dom"/>
</dbReference>
<dbReference type="CDD" id="cd01948">
    <property type="entry name" value="EAL"/>
    <property type="match status" value="1"/>
</dbReference>
<keyword evidence="2" id="KW-0812">Transmembrane</keyword>
<keyword evidence="1" id="KW-0175">Coiled coil</keyword>
<dbReference type="PROSITE" id="PS50887">
    <property type="entry name" value="GGDEF"/>
    <property type="match status" value="1"/>
</dbReference>
<evidence type="ECO:0000313" key="6">
    <source>
        <dbReference type="Proteomes" id="UP001413721"/>
    </source>
</evidence>
<evidence type="ECO:0000256" key="1">
    <source>
        <dbReference type="SAM" id="Coils"/>
    </source>
</evidence>
<dbReference type="PANTHER" id="PTHR44757">
    <property type="entry name" value="DIGUANYLATE CYCLASE DGCP"/>
    <property type="match status" value="1"/>
</dbReference>
<proteinExistence type="predicted"/>
<dbReference type="Proteomes" id="UP001413721">
    <property type="component" value="Unassembled WGS sequence"/>
</dbReference>
<dbReference type="SUPFAM" id="SSF55073">
    <property type="entry name" value="Nucleotide cyclase"/>
    <property type="match status" value="1"/>
</dbReference>
<dbReference type="InterPro" id="IPR035919">
    <property type="entry name" value="EAL_sf"/>
</dbReference>
<keyword evidence="6" id="KW-1185">Reference proteome</keyword>
<evidence type="ECO:0000313" key="5">
    <source>
        <dbReference type="EMBL" id="MEN2990646.1"/>
    </source>
</evidence>
<dbReference type="SUPFAM" id="SSF141868">
    <property type="entry name" value="EAL domain-like"/>
    <property type="match status" value="1"/>
</dbReference>
<reference evidence="5 6" key="1">
    <citation type="submission" date="2024-03" db="EMBL/GenBank/DDBJ databases">
        <title>High-quality draft genome sequencing of Tistrella sp. BH-R2-4.</title>
        <authorList>
            <person name="Dong C."/>
        </authorList>
    </citation>
    <scope>NUCLEOTIDE SEQUENCE [LARGE SCALE GENOMIC DNA]</scope>
    <source>
        <strain evidence="5 6">BH-R2-4</strain>
    </source>
</reference>
<dbReference type="SMART" id="SM00267">
    <property type="entry name" value="GGDEF"/>
    <property type="match status" value="1"/>
</dbReference>
<dbReference type="InterPro" id="IPR043128">
    <property type="entry name" value="Rev_trsase/Diguanyl_cyclase"/>
</dbReference>
<dbReference type="Gene3D" id="3.20.20.450">
    <property type="entry name" value="EAL domain"/>
    <property type="match status" value="1"/>
</dbReference>
<dbReference type="NCBIfam" id="TIGR00254">
    <property type="entry name" value="GGDEF"/>
    <property type="match status" value="1"/>
</dbReference>
<keyword evidence="2" id="KW-0472">Membrane</keyword>
<dbReference type="InterPro" id="IPR029787">
    <property type="entry name" value="Nucleotide_cyclase"/>
</dbReference>
<evidence type="ECO:0000259" key="3">
    <source>
        <dbReference type="PROSITE" id="PS50883"/>
    </source>
</evidence>
<keyword evidence="2" id="KW-1133">Transmembrane helix</keyword>
<feature type="coiled-coil region" evidence="1">
    <location>
        <begin position="259"/>
        <end position="286"/>
    </location>
</feature>
<name>A0ABU9YPD0_9PROT</name>
<feature type="transmembrane region" description="Helical" evidence="2">
    <location>
        <begin position="23"/>
        <end position="42"/>
    </location>
</feature>
<dbReference type="SMART" id="SM00052">
    <property type="entry name" value="EAL"/>
    <property type="match status" value="1"/>
</dbReference>
<comment type="caution">
    <text evidence="5">The sequence shown here is derived from an EMBL/GenBank/DDBJ whole genome shotgun (WGS) entry which is preliminary data.</text>
</comment>
<feature type="domain" description="EAL" evidence="3">
    <location>
        <begin position="273"/>
        <end position="524"/>
    </location>
</feature>